<organism evidence="1 2">
    <name type="scientific">Panagrolaimus sp. PS1159</name>
    <dbReference type="NCBI Taxonomy" id="55785"/>
    <lineage>
        <taxon>Eukaryota</taxon>
        <taxon>Metazoa</taxon>
        <taxon>Ecdysozoa</taxon>
        <taxon>Nematoda</taxon>
        <taxon>Chromadorea</taxon>
        <taxon>Rhabditida</taxon>
        <taxon>Tylenchina</taxon>
        <taxon>Panagrolaimomorpha</taxon>
        <taxon>Panagrolaimoidea</taxon>
        <taxon>Panagrolaimidae</taxon>
        <taxon>Panagrolaimus</taxon>
    </lineage>
</organism>
<reference evidence="2" key="1">
    <citation type="submission" date="2022-11" db="UniProtKB">
        <authorList>
            <consortium name="WormBaseParasite"/>
        </authorList>
    </citation>
    <scope>IDENTIFICATION</scope>
</reference>
<sequence>MKSKENISHRARKIGGESLDKSGKQTDKKNRRKAEETIKGEMEGFIRKLMNAKLIDDKTKNSTDKNAIPELDVKLDENQLKEICLRAREQFMLEPVLLKLQPPICVLGDLHGQFLDLQKMMEKLGPPPKQKY</sequence>
<proteinExistence type="predicted"/>
<dbReference type="WBParaSite" id="PS1159_v2.g9728.t1">
    <property type="protein sequence ID" value="PS1159_v2.g9728.t1"/>
    <property type="gene ID" value="PS1159_v2.g9728"/>
</dbReference>
<evidence type="ECO:0000313" key="1">
    <source>
        <dbReference type="Proteomes" id="UP000887580"/>
    </source>
</evidence>
<name>A0AC35GXN6_9BILA</name>
<accession>A0AC35GXN6</accession>
<dbReference type="Proteomes" id="UP000887580">
    <property type="component" value="Unplaced"/>
</dbReference>
<evidence type="ECO:0000313" key="2">
    <source>
        <dbReference type="WBParaSite" id="PS1159_v2.g9728.t1"/>
    </source>
</evidence>
<protein>
    <submittedName>
        <fullName evidence="2">Protein-serine/threonine phosphatase</fullName>
    </submittedName>
</protein>